<dbReference type="Proteomes" id="UP001181355">
    <property type="component" value="Chromosome"/>
</dbReference>
<reference evidence="2" key="1">
    <citation type="submission" date="2023-09" db="EMBL/GenBank/DDBJ databases">
        <title>Undibacterium sp. 20NA77.5 isolated from freshwater.</title>
        <authorList>
            <person name="Le V."/>
            <person name="Ko S.-R."/>
            <person name="Ahn C.-Y."/>
            <person name="Oh H.-M."/>
        </authorList>
    </citation>
    <scope>NUCLEOTIDE SEQUENCE</scope>
    <source>
        <strain evidence="2">20NA77.5</strain>
    </source>
</reference>
<evidence type="ECO:0000313" key="3">
    <source>
        <dbReference type="Proteomes" id="UP001181355"/>
    </source>
</evidence>
<protein>
    <recommendedName>
        <fullName evidence="4">Lipoprotein</fullName>
    </recommendedName>
</protein>
<name>A0ABY9REP6_9BURK</name>
<sequence length="192" mass="19876">MKRQSSLALCALFLLSACKAPGVISGGEYNPSDAKAAIAKPAATNTANAMESNSPVATTYAVQDTPTKTNKPLEVSTPASQVAPAPMVAAAPTAEVASPGISIALPKEVPQLAQASATPSVPAKIEKVPFRLGGSSVTVERLAKQNQCESKTGAGLLARNGPIEVYRVDCNDGKVYMARCEMRQCSPMTNTQ</sequence>
<dbReference type="EMBL" id="CP133720">
    <property type="protein sequence ID" value="WMW79701.1"/>
    <property type="molecule type" value="Genomic_DNA"/>
</dbReference>
<feature type="chain" id="PRO_5046920449" description="Lipoprotein" evidence="1">
    <location>
        <begin position="21"/>
        <end position="192"/>
    </location>
</feature>
<organism evidence="2 3">
    <name type="scientific">Undibacterium cyanobacteriorum</name>
    <dbReference type="NCBI Taxonomy" id="3073561"/>
    <lineage>
        <taxon>Bacteria</taxon>
        <taxon>Pseudomonadati</taxon>
        <taxon>Pseudomonadota</taxon>
        <taxon>Betaproteobacteria</taxon>
        <taxon>Burkholderiales</taxon>
        <taxon>Oxalobacteraceae</taxon>
        <taxon>Undibacterium</taxon>
    </lineage>
</organism>
<evidence type="ECO:0000313" key="2">
    <source>
        <dbReference type="EMBL" id="WMW79701.1"/>
    </source>
</evidence>
<dbReference type="RefSeq" id="WP_309481196.1">
    <property type="nucleotide sequence ID" value="NZ_CP133720.1"/>
</dbReference>
<keyword evidence="1" id="KW-0732">Signal</keyword>
<evidence type="ECO:0008006" key="4">
    <source>
        <dbReference type="Google" id="ProtNLM"/>
    </source>
</evidence>
<gene>
    <name evidence="2" type="ORF">RF679_13705</name>
</gene>
<evidence type="ECO:0000256" key="1">
    <source>
        <dbReference type="SAM" id="SignalP"/>
    </source>
</evidence>
<proteinExistence type="predicted"/>
<dbReference type="PROSITE" id="PS51257">
    <property type="entry name" value="PROKAR_LIPOPROTEIN"/>
    <property type="match status" value="1"/>
</dbReference>
<feature type="signal peptide" evidence="1">
    <location>
        <begin position="1"/>
        <end position="20"/>
    </location>
</feature>
<accession>A0ABY9REP6</accession>
<keyword evidence="3" id="KW-1185">Reference proteome</keyword>